<protein>
    <submittedName>
        <fullName evidence="2">Uncharacterized protein</fullName>
    </submittedName>
</protein>
<dbReference type="AlphaFoldDB" id="S9QMS1"/>
<evidence type="ECO:0000313" key="3">
    <source>
        <dbReference type="Proteomes" id="UP000015346"/>
    </source>
</evidence>
<sequence length="60" mass="6123">MTQPSAPATPQTGAVPPAQADETRQMEAAEPRPRLTAQPGHPAAFSTSGGGVIFSDYASI</sequence>
<dbReference type="EMBL" id="AOLV01000039">
    <property type="protein sequence ID" value="EPX82751.1"/>
    <property type="molecule type" value="Genomic_DNA"/>
</dbReference>
<comment type="caution">
    <text evidence="2">The sequence shown here is derived from an EMBL/GenBank/DDBJ whole genome shotgun (WGS) entry which is preliminary data.</text>
</comment>
<proteinExistence type="predicted"/>
<gene>
    <name evidence="2" type="ORF">ruthe_03213</name>
</gene>
<dbReference type="Proteomes" id="UP000015346">
    <property type="component" value="Unassembled WGS sequence"/>
</dbReference>
<name>S9QMS1_9RHOB</name>
<reference evidence="2 3" key="1">
    <citation type="journal article" date="2013" name="Stand. Genomic Sci.">
        <title>Genome sequence of the reddish-pigmented Rubellimicrobium thermophilum type strain (DSM 16684(T)), a member of the Roseobacter clade.</title>
        <authorList>
            <person name="Fiebig A."/>
            <person name="Riedel T."/>
            <person name="Gronow S."/>
            <person name="Petersen J."/>
            <person name="Klenk H.P."/>
            <person name="Goker M."/>
        </authorList>
    </citation>
    <scope>NUCLEOTIDE SEQUENCE [LARGE SCALE GENOMIC DNA]</scope>
    <source>
        <strain evidence="2 3">DSM 16684</strain>
    </source>
</reference>
<dbReference type="HOGENOM" id="CLU_2938949_0_0_5"/>
<accession>S9QMS1</accession>
<dbReference type="STRING" id="1123069.ruthe_03213"/>
<feature type="region of interest" description="Disordered" evidence="1">
    <location>
        <begin position="1"/>
        <end position="51"/>
    </location>
</feature>
<feature type="compositionally biased region" description="Polar residues" evidence="1">
    <location>
        <begin position="1"/>
        <end position="12"/>
    </location>
</feature>
<feature type="compositionally biased region" description="Basic and acidic residues" evidence="1">
    <location>
        <begin position="21"/>
        <end position="33"/>
    </location>
</feature>
<evidence type="ECO:0000313" key="2">
    <source>
        <dbReference type="EMBL" id="EPX82751.1"/>
    </source>
</evidence>
<dbReference type="RefSeq" id="WP_021099266.1">
    <property type="nucleotide sequence ID" value="NZ_KE557325.1"/>
</dbReference>
<keyword evidence="3" id="KW-1185">Reference proteome</keyword>
<organism evidence="2 3">
    <name type="scientific">Rubellimicrobium thermophilum DSM 16684</name>
    <dbReference type="NCBI Taxonomy" id="1123069"/>
    <lineage>
        <taxon>Bacteria</taxon>
        <taxon>Pseudomonadati</taxon>
        <taxon>Pseudomonadota</taxon>
        <taxon>Alphaproteobacteria</taxon>
        <taxon>Rhodobacterales</taxon>
        <taxon>Roseobacteraceae</taxon>
        <taxon>Rubellimicrobium</taxon>
    </lineage>
</organism>
<evidence type="ECO:0000256" key="1">
    <source>
        <dbReference type="SAM" id="MobiDB-lite"/>
    </source>
</evidence>